<reference evidence="1 2" key="1">
    <citation type="journal article" date="2024" name="IMA Fungus">
        <title>Apiospora arundinis, a panoply of carbohydrate-active enzymes and secondary metabolites.</title>
        <authorList>
            <person name="Sorensen T."/>
            <person name="Petersen C."/>
            <person name="Muurmann A.T."/>
            <person name="Christiansen J.V."/>
            <person name="Brundto M.L."/>
            <person name="Overgaard C.K."/>
            <person name="Boysen A.T."/>
            <person name="Wollenberg R.D."/>
            <person name="Larsen T.O."/>
            <person name="Sorensen J.L."/>
            <person name="Nielsen K.L."/>
            <person name="Sondergaard T.E."/>
        </authorList>
    </citation>
    <scope>NUCLEOTIDE SEQUENCE [LARGE SCALE GENOMIC DNA]</scope>
    <source>
        <strain evidence="1 2">AAU 773</strain>
    </source>
</reference>
<organism evidence="1 2">
    <name type="scientific">Apiospora arundinis</name>
    <dbReference type="NCBI Taxonomy" id="335852"/>
    <lineage>
        <taxon>Eukaryota</taxon>
        <taxon>Fungi</taxon>
        <taxon>Dikarya</taxon>
        <taxon>Ascomycota</taxon>
        <taxon>Pezizomycotina</taxon>
        <taxon>Sordariomycetes</taxon>
        <taxon>Xylariomycetidae</taxon>
        <taxon>Amphisphaeriales</taxon>
        <taxon>Apiosporaceae</taxon>
        <taxon>Apiospora</taxon>
    </lineage>
</organism>
<sequence length="128" mass="13970">MSNTAEKVGKDIGDLNDEDAGALGLRLGDLIPAPVTDLTLPSEGCLEHIKVLQVLFHDFDALKATRLPSLEQIVLHCEGNYDSETHPDPAYRPKCESLVLELEPTGVTLQAEKRPSRSLRGVARGREV</sequence>
<protein>
    <submittedName>
        <fullName evidence="1">F-box domain protein</fullName>
    </submittedName>
</protein>
<evidence type="ECO:0000313" key="2">
    <source>
        <dbReference type="Proteomes" id="UP001390339"/>
    </source>
</evidence>
<evidence type="ECO:0000313" key="1">
    <source>
        <dbReference type="EMBL" id="KAK8868418.1"/>
    </source>
</evidence>
<name>A0ABR2IVA6_9PEZI</name>
<accession>A0ABR2IVA6</accession>
<proteinExistence type="predicted"/>
<keyword evidence="2" id="KW-1185">Reference proteome</keyword>
<gene>
    <name evidence="1" type="ORF">PGQ11_006996</name>
</gene>
<comment type="caution">
    <text evidence="1">The sequence shown here is derived from an EMBL/GenBank/DDBJ whole genome shotgun (WGS) entry which is preliminary data.</text>
</comment>
<dbReference type="Proteomes" id="UP001390339">
    <property type="component" value="Unassembled WGS sequence"/>
</dbReference>
<dbReference type="EMBL" id="JAPCWZ010000004">
    <property type="protein sequence ID" value="KAK8868418.1"/>
    <property type="molecule type" value="Genomic_DNA"/>
</dbReference>